<comment type="cofactor">
    <cofactor evidence="8">
        <name>[4Fe-4S] cluster</name>
        <dbReference type="ChEBI" id="CHEBI:49883"/>
    </cofactor>
    <text evidence="8">Binds 2 [4Fe-4S] clusters per subunit.</text>
</comment>
<keyword evidence="1 8" id="KW-0813">Transport</keyword>
<dbReference type="InterPro" id="IPR026902">
    <property type="entry name" value="RnfC_N"/>
</dbReference>
<accession>A0A1T4R3B9</accession>
<evidence type="ECO:0000259" key="11">
    <source>
        <dbReference type="PROSITE" id="PS51379"/>
    </source>
</evidence>
<feature type="coiled-coil region" evidence="9">
    <location>
        <begin position="428"/>
        <end position="465"/>
    </location>
</feature>
<dbReference type="GO" id="GO:0009055">
    <property type="term" value="F:electron transfer activity"/>
    <property type="evidence" value="ECO:0007669"/>
    <property type="project" value="InterPro"/>
</dbReference>
<dbReference type="STRING" id="64969.SAMN02745127_02120"/>
<organism evidence="12 13">
    <name type="scientific">Oceanospirillum multiglobuliferum</name>
    <dbReference type="NCBI Taxonomy" id="64969"/>
    <lineage>
        <taxon>Bacteria</taxon>
        <taxon>Pseudomonadati</taxon>
        <taxon>Pseudomonadota</taxon>
        <taxon>Gammaproteobacteria</taxon>
        <taxon>Oceanospirillales</taxon>
        <taxon>Oceanospirillaceae</taxon>
        <taxon>Oceanospirillum</taxon>
    </lineage>
</organism>
<dbReference type="SUPFAM" id="SSF142019">
    <property type="entry name" value="Nqo1 FMN-binding domain-like"/>
    <property type="match status" value="1"/>
</dbReference>
<dbReference type="PANTHER" id="PTHR43034:SF2">
    <property type="entry name" value="ION-TRANSLOCATING OXIDOREDUCTASE COMPLEX SUBUNIT C"/>
    <property type="match status" value="1"/>
</dbReference>
<keyword evidence="13" id="KW-1185">Reference proteome</keyword>
<feature type="binding site" evidence="8">
    <location>
        <position position="408"/>
    </location>
    <ligand>
        <name>[4Fe-4S] cluster</name>
        <dbReference type="ChEBI" id="CHEBI:49883"/>
        <label>2</label>
    </ligand>
</feature>
<feature type="coiled-coil region" evidence="9">
    <location>
        <begin position="613"/>
        <end position="673"/>
    </location>
</feature>
<dbReference type="EMBL" id="MTSM01000011">
    <property type="protein sequence ID" value="OPX55278.1"/>
    <property type="molecule type" value="Genomic_DNA"/>
</dbReference>
<dbReference type="InterPro" id="IPR037225">
    <property type="entry name" value="Nuo51_FMN-bd_sf"/>
</dbReference>
<evidence type="ECO:0000256" key="10">
    <source>
        <dbReference type="SAM" id="MobiDB-lite"/>
    </source>
</evidence>
<evidence type="ECO:0000313" key="13">
    <source>
        <dbReference type="Proteomes" id="UP000191418"/>
    </source>
</evidence>
<dbReference type="Pfam" id="PF12838">
    <property type="entry name" value="Fer4_7"/>
    <property type="match status" value="1"/>
</dbReference>
<keyword evidence="5 8" id="KW-0249">Electron transport</keyword>
<evidence type="ECO:0000256" key="5">
    <source>
        <dbReference type="ARBA" id="ARBA00022982"/>
    </source>
</evidence>
<feature type="binding site" evidence="8">
    <location>
        <position position="369"/>
    </location>
    <ligand>
        <name>[4Fe-4S] cluster</name>
        <dbReference type="ChEBI" id="CHEBI:49883"/>
        <label>1</label>
    </ligand>
</feature>
<keyword evidence="8" id="KW-0472">Membrane</keyword>
<dbReference type="PANTHER" id="PTHR43034">
    <property type="entry name" value="ION-TRANSLOCATING OXIDOREDUCTASE COMPLEX SUBUNIT C"/>
    <property type="match status" value="1"/>
</dbReference>
<dbReference type="InterPro" id="IPR011538">
    <property type="entry name" value="Nuo51_FMN-bd"/>
</dbReference>
<feature type="binding site" evidence="8">
    <location>
        <position position="418"/>
    </location>
    <ligand>
        <name>[4Fe-4S] cluster</name>
        <dbReference type="ChEBI" id="CHEBI:49883"/>
        <label>1</label>
    </ligand>
</feature>
<name>A0A1T4R3B9_9GAMM</name>
<feature type="binding site" evidence="8">
    <location>
        <position position="411"/>
    </location>
    <ligand>
        <name>[4Fe-4S] cluster</name>
        <dbReference type="ChEBI" id="CHEBI:49883"/>
        <label>2</label>
    </ligand>
</feature>
<dbReference type="InterPro" id="IPR017896">
    <property type="entry name" value="4Fe4S_Fe-S-bd"/>
</dbReference>
<evidence type="ECO:0000256" key="7">
    <source>
        <dbReference type="ARBA" id="ARBA00023014"/>
    </source>
</evidence>
<evidence type="ECO:0000256" key="1">
    <source>
        <dbReference type="ARBA" id="ARBA00022448"/>
    </source>
</evidence>
<feature type="domain" description="4Fe-4S ferredoxin-type" evidence="11">
    <location>
        <begin position="399"/>
        <end position="428"/>
    </location>
</feature>
<dbReference type="SUPFAM" id="SSF46548">
    <property type="entry name" value="alpha-helical ferredoxin"/>
    <property type="match status" value="1"/>
</dbReference>
<evidence type="ECO:0000256" key="8">
    <source>
        <dbReference type="HAMAP-Rule" id="MF_00461"/>
    </source>
</evidence>
<protein>
    <recommendedName>
        <fullName evidence="8">Ion-translocating oxidoreductase complex subunit C</fullName>
        <ecNumber evidence="8">7.-.-.-</ecNumber>
    </recommendedName>
    <alternativeName>
        <fullName evidence="8">Rnf electron transport complex subunit C</fullName>
    </alternativeName>
</protein>
<comment type="similarity">
    <text evidence="8">Belongs to the 4Fe4S bacterial-type ferredoxin family. RnfC subfamily.</text>
</comment>
<keyword evidence="8" id="KW-1003">Cell membrane</keyword>
<reference evidence="12 13" key="1">
    <citation type="submission" date="2017-01" db="EMBL/GenBank/DDBJ databases">
        <title>Genome Sequencing of a Marine Spirillum, Oceanospirillum multiglobuliferum ATCC 33336, from Japan.</title>
        <authorList>
            <person name="Carney J.G."/>
            <person name="Trachtenberg A.M."/>
            <person name="Rheaume B.A."/>
            <person name="Linnane J.D."/>
            <person name="Pitts N.L."/>
            <person name="Mykles D.L."/>
            <person name="Maclea K.S."/>
        </authorList>
    </citation>
    <scope>NUCLEOTIDE SEQUENCE [LARGE SCALE GENOMIC DNA]</scope>
    <source>
        <strain evidence="12 13">ATCC 33336</strain>
    </source>
</reference>
<feature type="binding site" evidence="8">
    <location>
        <position position="372"/>
    </location>
    <ligand>
        <name>[4Fe-4S] cluster</name>
        <dbReference type="ChEBI" id="CHEBI:49883"/>
        <label>1</label>
    </ligand>
</feature>
<feature type="binding site" evidence="8">
    <location>
        <position position="379"/>
    </location>
    <ligand>
        <name>[4Fe-4S] cluster</name>
        <dbReference type="ChEBI" id="CHEBI:49883"/>
        <label>2</label>
    </ligand>
</feature>
<dbReference type="Pfam" id="PF13375">
    <property type="entry name" value="RnfC_N"/>
    <property type="match status" value="1"/>
</dbReference>
<comment type="caution">
    <text evidence="12">The sequence shown here is derived from an EMBL/GenBank/DDBJ whole genome shotgun (WGS) entry which is preliminary data.</text>
</comment>
<feature type="coiled-coil region" evidence="9">
    <location>
        <begin position="527"/>
        <end position="581"/>
    </location>
</feature>
<keyword evidence="6 8" id="KW-0408">Iron</keyword>
<dbReference type="GO" id="GO:0022900">
    <property type="term" value="P:electron transport chain"/>
    <property type="evidence" value="ECO:0007669"/>
    <property type="project" value="UniProtKB-UniRule"/>
</dbReference>
<keyword evidence="2 8" id="KW-0004">4Fe-4S</keyword>
<dbReference type="Proteomes" id="UP000191418">
    <property type="component" value="Unassembled WGS sequence"/>
</dbReference>
<keyword evidence="8" id="KW-1278">Translocase</keyword>
<evidence type="ECO:0000256" key="3">
    <source>
        <dbReference type="ARBA" id="ARBA00022723"/>
    </source>
</evidence>
<dbReference type="PROSITE" id="PS51379">
    <property type="entry name" value="4FE4S_FER_2"/>
    <property type="match status" value="2"/>
</dbReference>
<feature type="coiled-coil region" evidence="9">
    <location>
        <begin position="705"/>
        <end position="765"/>
    </location>
</feature>
<feature type="binding site" evidence="8">
    <location>
        <position position="414"/>
    </location>
    <ligand>
        <name>[4Fe-4S] cluster</name>
        <dbReference type="ChEBI" id="CHEBI:49883"/>
        <label>2</label>
    </ligand>
</feature>
<dbReference type="GO" id="GO:0051539">
    <property type="term" value="F:4 iron, 4 sulfur cluster binding"/>
    <property type="evidence" value="ECO:0007669"/>
    <property type="project" value="UniProtKB-KW"/>
</dbReference>
<evidence type="ECO:0000256" key="4">
    <source>
        <dbReference type="ARBA" id="ARBA00022737"/>
    </source>
</evidence>
<sequence>MRSLWDFHGGIHPDENKQQSLQQPLADAPLPKKVVLPLQQHIGAASEPIVQVGDKVKTGQCIAKADGFVSANIHASISGTVVAIDEQPIPHPSGMSDLCISIESDGLDQWVDLTPVTDWQTADTETLIQAIAKAGIVGLGGAGFPTAVKARTRERHAIDTLVINAAECEPYITADDISMQTYPEQIIIGAQILCQLVNPSSCLIGVEDNKSDAIKALQKAAQGTHIEVVVIPTKYPSGGEKQLIKILTGREVPSGGLPADIGVVCQNVGTTLAIAQAITLGQPLVSRVVTLTGNAFTRRQNLQVRLGTPIHELLAYAGYNAAIASRLVMGGPMMGFSLLSDQLPVVKTTNCILAPTAQEFPDPEPENPCIRCGMCEQACPAELLPQQLHWFAKAQEFEKAQLFNLFDCIECGACAYVCPSHIPLVQYYRFAKSEIRKESEEAKKAERAKIRFEQRQARLEREEAEKVAQREARMAAAAAATAAKKAAEASQSTNLDSATGTSAHNTAAAPLATASHAATSQLDEAALKKLKIQRAAAAVALKKAEKALTEAKDNGVDVETLNTLDQQLNAAQQKLNTIDQQLGKEISPAAATSSANATASLNAGAQAEHEKALKQAKIAAAASKAAVKKAEKALIHARENEGVEEISAKEQALVIAQNLAQKAAEKLEALNQAPVAASVAAPSQSASTVEANSSDTGQAEYEKALKQAKIAAAASKAAVKKAEKALIHARENEGAEEISAKEQALVIAQSLAQKAAEKLEALNQTPVAASVAAPSQPASTVEANSSAETGQAEYEKALKQAKIAAAASKAAVKKAEKALAQAQEKGDATEIDQCTDAVNSAKNKAEAAANKLKQLTEAKAAIVE</sequence>
<evidence type="ECO:0000256" key="6">
    <source>
        <dbReference type="ARBA" id="ARBA00023004"/>
    </source>
</evidence>
<proteinExistence type="inferred from homology"/>
<dbReference type="InterPro" id="IPR010208">
    <property type="entry name" value="Ion_transpt_RnfC/RsxC"/>
</dbReference>
<evidence type="ECO:0000256" key="2">
    <source>
        <dbReference type="ARBA" id="ARBA00022485"/>
    </source>
</evidence>
<dbReference type="RefSeq" id="WP_078745703.1">
    <property type="nucleotide sequence ID" value="NZ_FUXG01000014.1"/>
</dbReference>
<dbReference type="Gene3D" id="3.40.50.11540">
    <property type="entry name" value="NADH-ubiquinone oxidoreductase 51kDa subunit"/>
    <property type="match status" value="1"/>
</dbReference>
<evidence type="ECO:0000313" key="12">
    <source>
        <dbReference type="EMBL" id="OPX55278.1"/>
    </source>
</evidence>
<comment type="subunit">
    <text evidence="8">The complex is composed of six subunits: RnfA, RnfB, RnfC, RnfD, RnfE and RnfG.</text>
</comment>
<feature type="domain" description="4Fe-4S ferredoxin-type" evidence="11">
    <location>
        <begin position="359"/>
        <end position="389"/>
    </location>
</feature>
<keyword evidence="3 8" id="KW-0479">Metal-binding</keyword>
<dbReference type="Pfam" id="PF01512">
    <property type="entry name" value="Complex1_51K"/>
    <property type="match status" value="1"/>
</dbReference>
<dbReference type="OrthoDB" id="9767754at2"/>
<dbReference type="GO" id="GO:0005886">
    <property type="term" value="C:plasma membrane"/>
    <property type="evidence" value="ECO:0007669"/>
    <property type="project" value="UniProtKB-SubCell"/>
</dbReference>
<feature type="binding site" evidence="8">
    <location>
        <position position="375"/>
    </location>
    <ligand>
        <name>[4Fe-4S] cluster</name>
        <dbReference type="ChEBI" id="CHEBI:49883"/>
        <label>1</label>
    </ligand>
</feature>
<comment type="subcellular location">
    <subcellularLocation>
        <location evidence="8">Cell inner membrane</location>
        <topology evidence="8">Peripheral membrane protein</topology>
    </subcellularLocation>
</comment>
<evidence type="ECO:0000256" key="9">
    <source>
        <dbReference type="SAM" id="Coils"/>
    </source>
</evidence>
<comment type="function">
    <text evidence="8">Part of a membrane-bound complex that couples electron transfer with translocation of ions across the membrane.</text>
</comment>
<keyword evidence="4 8" id="KW-0677">Repeat</keyword>
<dbReference type="HAMAP" id="MF_00461">
    <property type="entry name" value="RsxC_RnfC"/>
    <property type="match status" value="1"/>
</dbReference>
<dbReference type="NCBIfam" id="NF003454">
    <property type="entry name" value="PRK05035.1"/>
    <property type="match status" value="1"/>
</dbReference>
<dbReference type="InterPro" id="IPR017900">
    <property type="entry name" value="4Fe4S_Fe_S_CS"/>
</dbReference>
<keyword evidence="7 8" id="KW-0411">Iron-sulfur</keyword>
<dbReference type="GO" id="GO:0046872">
    <property type="term" value="F:metal ion binding"/>
    <property type="evidence" value="ECO:0007669"/>
    <property type="project" value="UniProtKB-KW"/>
</dbReference>
<keyword evidence="8" id="KW-0997">Cell inner membrane</keyword>
<dbReference type="PROSITE" id="PS00198">
    <property type="entry name" value="4FE4S_FER_1"/>
    <property type="match status" value="1"/>
</dbReference>
<keyword evidence="9" id="KW-0175">Coiled coil</keyword>
<feature type="coiled-coil region" evidence="9">
    <location>
        <begin position="798"/>
        <end position="858"/>
    </location>
</feature>
<gene>
    <name evidence="8" type="primary">rnfC</name>
    <name evidence="12" type="ORF">BTE48_10130</name>
</gene>
<feature type="region of interest" description="Disordered" evidence="10">
    <location>
        <begin position="1"/>
        <end position="21"/>
    </location>
</feature>
<dbReference type="AlphaFoldDB" id="A0A1T4R3B9"/>
<dbReference type="EC" id="7.-.-.-" evidence="8"/>
<dbReference type="Gene3D" id="3.30.70.20">
    <property type="match status" value="1"/>
</dbReference>
<dbReference type="NCBIfam" id="TIGR01945">
    <property type="entry name" value="rnfC"/>
    <property type="match status" value="1"/>
</dbReference>